<feature type="signal peptide" evidence="1">
    <location>
        <begin position="1"/>
        <end position="19"/>
    </location>
</feature>
<dbReference type="RefSeq" id="WP_147032086.1">
    <property type="nucleotide sequence ID" value="NZ_CP042436.1"/>
</dbReference>
<evidence type="ECO:0008006" key="4">
    <source>
        <dbReference type="Google" id="ProtNLM"/>
    </source>
</evidence>
<dbReference type="AlphaFoldDB" id="A0A5B8UYS1"/>
<gene>
    <name evidence="2" type="ORF">FRZ54_13290</name>
</gene>
<proteinExistence type="predicted"/>
<dbReference type="KEGG" id="mgin:FRZ54_13290"/>
<evidence type="ECO:0000313" key="2">
    <source>
        <dbReference type="EMBL" id="QEC63511.1"/>
    </source>
</evidence>
<dbReference type="Pfam" id="PF19765">
    <property type="entry name" value="DUF6252"/>
    <property type="match status" value="1"/>
</dbReference>
<name>A0A5B8UYS1_9SPHI</name>
<reference evidence="2 3" key="1">
    <citation type="journal article" date="2017" name="Curr. Microbiol.">
        <title>Mucilaginibacter ginsenosidivorans sp. nov., Isolated from Soil of Ginseng Field.</title>
        <authorList>
            <person name="Kim M.M."/>
            <person name="Siddiqi M.Z."/>
            <person name="Im W.T."/>
        </authorList>
    </citation>
    <scope>NUCLEOTIDE SEQUENCE [LARGE SCALE GENOMIC DNA]</scope>
    <source>
        <strain evidence="2 3">Gsoil 3017</strain>
    </source>
</reference>
<dbReference type="PROSITE" id="PS51257">
    <property type="entry name" value="PROKAR_LIPOPROTEIN"/>
    <property type="match status" value="1"/>
</dbReference>
<sequence length="189" mass="20090">MNKLRLPAFLLLSALFAFIIQGCNKDAITATAYTSKAFQANINGSTWAPDTVSMIITYNPDTKVKTLSCVGTKSQKQVIFSVALAGAGDTPGFTTGTYSVDGTSVTAQYNTQQLSNGSYVFLPHGTIEPGAGAVVVTAVDSVKKQITGTFNFYSRSTIYDGDGNVVSITVDNITSGEFTNKSYQYANNQ</sequence>
<dbReference type="Proteomes" id="UP000321479">
    <property type="component" value="Chromosome"/>
</dbReference>
<keyword evidence="3" id="KW-1185">Reference proteome</keyword>
<dbReference type="InterPro" id="IPR046219">
    <property type="entry name" value="DUF6252"/>
</dbReference>
<accession>A0A5B8UYS1</accession>
<protein>
    <recommendedName>
        <fullName evidence="4">Lipocalin-like domain-containing protein</fullName>
    </recommendedName>
</protein>
<evidence type="ECO:0000256" key="1">
    <source>
        <dbReference type="SAM" id="SignalP"/>
    </source>
</evidence>
<dbReference type="OrthoDB" id="795331at2"/>
<organism evidence="2 3">
    <name type="scientific">Mucilaginibacter ginsenosidivorans</name>
    <dbReference type="NCBI Taxonomy" id="398053"/>
    <lineage>
        <taxon>Bacteria</taxon>
        <taxon>Pseudomonadati</taxon>
        <taxon>Bacteroidota</taxon>
        <taxon>Sphingobacteriia</taxon>
        <taxon>Sphingobacteriales</taxon>
        <taxon>Sphingobacteriaceae</taxon>
        <taxon>Mucilaginibacter</taxon>
    </lineage>
</organism>
<dbReference type="EMBL" id="CP042436">
    <property type="protein sequence ID" value="QEC63511.1"/>
    <property type="molecule type" value="Genomic_DNA"/>
</dbReference>
<keyword evidence="1" id="KW-0732">Signal</keyword>
<evidence type="ECO:0000313" key="3">
    <source>
        <dbReference type="Proteomes" id="UP000321479"/>
    </source>
</evidence>
<feature type="chain" id="PRO_5022693452" description="Lipocalin-like domain-containing protein" evidence="1">
    <location>
        <begin position="20"/>
        <end position="189"/>
    </location>
</feature>